<comment type="caution">
    <text evidence="3">The sequence shown here is derived from an EMBL/GenBank/DDBJ whole genome shotgun (WGS) entry which is preliminary data.</text>
</comment>
<feature type="region of interest" description="Disordered" evidence="2">
    <location>
        <begin position="1"/>
        <end position="26"/>
    </location>
</feature>
<evidence type="ECO:0000313" key="3">
    <source>
        <dbReference type="EMBL" id="ORY36450.1"/>
    </source>
</evidence>
<protein>
    <submittedName>
        <fullName evidence="3">Uncharacterized protein</fullName>
    </submittedName>
</protein>
<proteinExistence type="predicted"/>
<feature type="region of interest" description="Disordered" evidence="2">
    <location>
        <begin position="347"/>
        <end position="423"/>
    </location>
</feature>
<evidence type="ECO:0000313" key="4">
    <source>
        <dbReference type="Proteomes" id="UP000193642"/>
    </source>
</evidence>
<evidence type="ECO:0000256" key="2">
    <source>
        <dbReference type="SAM" id="MobiDB-lite"/>
    </source>
</evidence>
<feature type="compositionally biased region" description="Basic and acidic residues" evidence="2">
    <location>
        <begin position="234"/>
        <end position="249"/>
    </location>
</feature>
<dbReference type="AlphaFoldDB" id="A0A1Y2BNX1"/>
<feature type="region of interest" description="Disordered" evidence="2">
    <location>
        <begin position="217"/>
        <end position="249"/>
    </location>
</feature>
<keyword evidence="4" id="KW-1185">Reference proteome</keyword>
<dbReference type="Proteomes" id="UP000193642">
    <property type="component" value="Unassembled WGS sequence"/>
</dbReference>
<dbReference type="EMBL" id="MCGO01000055">
    <property type="protein sequence ID" value="ORY36450.1"/>
    <property type="molecule type" value="Genomic_DNA"/>
</dbReference>
<sequence>MSEVEKKSKKAKEAKETKDTNSSSTKALIAELESVRESAQRKDLAMASLLDELRIAQTGASKAAAERDEKYALAAQLVAANDAAQKAKKQQDQAQKDTVAAQKELAALRQITIDLEAKLEVANATAAALAEKLETAKKDKDTIRQLRLDLQKRAEQDAQRDMGITKLSQELDRTKAVMATELDKAMNEKQHLSSIINEAAADRDALLAEFEKLKAELKHSEEESAKRKKKLKKKEKEVDEVKEDKKAAKEEVKSLKVKLAKNKVEKEVLSGLEQELAELRAAKEQTDMQLQVVQAALEKTKASAQKKDVKIKHIEVKNKIQIDDKLRELKLKVVSSIDETIQSLLGVPGGEQLAPSSTPLSPPSTPRNGSVRESPATTPSTGIIPSATVKSPGPMSPVAESSTPTPLSPGLTDAAYPQPTHFA</sequence>
<dbReference type="STRING" id="329046.A0A1Y2BNX1"/>
<dbReference type="OrthoDB" id="10494354at2759"/>
<name>A0A1Y2BNX1_9FUNG</name>
<gene>
    <name evidence="3" type="ORF">BCR33DRAFT_721977</name>
</gene>
<accession>A0A1Y2BNX1</accession>
<feature type="coiled-coil region" evidence="1">
    <location>
        <begin position="77"/>
        <end position="153"/>
    </location>
</feature>
<feature type="compositionally biased region" description="Basic and acidic residues" evidence="2">
    <location>
        <begin position="1"/>
        <end position="19"/>
    </location>
</feature>
<evidence type="ECO:0000256" key="1">
    <source>
        <dbReference type="SAM" id="Coils"/>
    </source>
</evidence>
<organism evidence="3 4">
    <name type="scientific">Rhizoclosmatium globosum</name>
    <dbReference type="NCBI Taxonomy" id="329046"/>
    <lineage>
        <taxon>Eukaryota</taxon>
        <taxon>Fungi</taxon>
        <taxon>Fungi incertae sedis</taxon>
        <taxon>Chytridiomycota</taxon>
        <taxon>Chytridiomycota incertae sedis</taxon>
        <taxon>Chytridiomycetes</taxon>
        <taxon>Chytridiales</taxon>
        <taxon>Chytriomycetaceae</taxon>
        <taxon>Rhizoclosmatium</taxon>
    </lineage>
</organism>
<keyword evidence="1" id="KW-0175">Coiled coil</keyword>
<reference evidence="3 4" key="1">
    <citation type="submission" date="2016-07" db="EMBL/GenBank/DDBJ databases">
        <title>Pervasive Adenine N6-methylation of Active Genes in Fungi.</title>
        <authorList>
            <consortium name="DOE Joint Genome Institute"/>
            <person name="Mondo S.J."/>
            <person name="Dannebaum R.O."/>
            <person name="Kuo R.C."/>
            <person name="Labutti K."/>
            <person name="Haridas S."/>
            <person name="Kuo A."/>
            <person name="Salamov A."/>
            <person name="Ahrendt S.R."/>
            <person name="Lipzen A."/>
            <person name="Sullivan W."/>
            <person name="Andreopoulos W.B."/>
            <person name="Clum A."/>
            <person name="Lindquist E."/>
            <person name="Daum C."/>
            <person name="Ramamoorthy G.K."/>
            <person name="Gryganskyi A."/>
            <person name="Culley D."/>
            <person name="Magnuson J.K."/>
            <person name="James T.Y."/>
            <person name="O'Malley M.A."/>
            <person name="Stajich J.E."/>
            <person name="Spatafora J.W."/>
            <person name="Visel A."/>
            <person name="Grigoriev I.V."/>
        </authorList>
    </citation>
    <scope>NUCLEOTIDE SEQUENCE [LARGE SCALE GENOMIC DNA]</scope>
    <source>
        <strain evidence="3 4">JEL800</strain>
    </source>
</reference>